<keyword evidence="6" id="KW-1185">Reference proteome</keyword>
<keyword evidence="3" id="KW-0808">Transferase</keyword>
<name>A0ABX6YKV9_9MICO</name>
<dbReference type="PANTHER" id="PTHR43685:SF5">
    <property type="entry name" value="GLYCOSYLTRANSFERASE EPSE-RELATED"/>
    <property type="match status" value="1"/>
</dbReference>
<dbReference type="InterPro" id="IPR001173">
    <property type="entry name" value="Glyco_trans_2-like"/>
</dbReference>
<dbReference type="InterPro" id="IPR029044">
    <property type="entry name" value="Nucleotide-diphossugar_trans"/>
</dbReference>
<dbReference type="Proteomes" id="UP000662814">
    <property type="component" value="Chromosome"/>
</dbReference>
<protein>
    <submittedName>
        <fullName evidence="5">Glycosyltransferase</fullName>
    </submittedName>
</protein>
<feature type="domain" description="Glycosyltransferase 2-like" evidence="4">
    <location>
        <begin position="12"/>
        <end position="166"/>
    </location>
</feature>
<dbReference type="Gene3D" id="3.90.550.10">
    <property type="entry name" value="Spore Coat Polysaccharide Biosynthesis Protein SpsA, Chain A"/>
    <property type="match status" value="1"/>
</dbReference>
<dbReference type="Pfam" id="PF00535">
    <property type="entry name" value="Glycos_transf_2"/>
    <property type="match status" value="1"/>
</dbReference>
<sequence length="294" mass="32630">MNNESPDQQFSLLLPVYGNDEPSQFERAFASATTGQSLVPSEVVLVQDGPIPAELELAVARATKSCPVPLNHVVIDEQGGLAQALTIGLERCSYDIVARMDADDVALSERFARQMAKMAEGYDLVGTGMYEFADDTSEVLGRRTPPVGAAAIAKYARFHDPFNHPTVMYRKAVVANAGSYEDIGLMEDYWLFARMIHSGARVENLPDPLVMYRVGAGAYARRGGKRQFEAEWNLQRALRRIGFTTRLQFARNIAMRGVYRFVPVGVRRILYRRMIQRGFSDVSSESASYGKASS</sequence>
<evidence type="ECO:0000256" key="1">
    <source>
        <dbReference type="ARBA" id="ARBA00006739"/>
    </source>
</evidence>
<keyword evidence="2" id="KW-0328">Glycosyltransferase</keyword>
<evidence type="ECO:0000259" key="4">
    <source>
        <dbReference type="Pfam" id="PF00535"/>
    </source>
</evidence>
<dbReference type="EMBL" id="CP061169">
    <property type="protein sequence ID" value="QPZ39387.1"/>
    <property type="molecule type" value="Genomic_DNA"/>
</dbReference>
<evidence type="ECO:0000256" key="2">
    <source>
        <dbReference type="ARBA" id="ARBA00022676"/>
    </source>
</evidence>
<dbReference type="PANTHER" id="PTHR43685">
    <property type="entry name" value="GLYCOSYLTRANSFERASE"/>
    <property type="match status" value="1"/>
</dbReference>
<accession>A0ABX6YKV9</accession>
<proteinExistence type="inferred from homology"/>
<dbReference type="InterPro" id="IPR050834">
    <property type="entry name" value="Glycosyltransf_2"/>
</dbReference>
<reference evidence="5 6" key="1">
    <citation type="submission" date="2020-12" db="EMBL/GenBank/DDBJ databases">
        <title>Microbacterium sp. HY060.</title>
        <authorList>
            <person name="Zhou J."/>
        </authorList>
    </citation>
    <scope>NUCLEOTIDE SEQUENCE [LARGE SCALE GENOMIC DNA]</scope>
    <source>
        <strain evidence="5 6">HY60</strain>
    </source>
</reference>
<evidence type="ECO:0000313" key="6">
    <source>
        <dbReference type="Proteomes" id="UP000662814"/>
    </source>
</evidence>
<comment type="similarity">
    <text evidence="1">Belongs to the glycosyltransferase 2 family.</text>
</comment>
<dbReference type="SUPFAM" id="SSF53448">
    <property type="entry name" value="Nucleotide-diphospho-sugar transferases"/>
    <property type="match status" value="1"/>
</dbReference>
<dbReference type="RefSeq" id="WP_166988733.1">
    <property type="nucleotide sequence ID" value="NZ_CP061169.1"/>
</dbReference>
<organism evidence="5 6">
    <name type="scientific">Paramicrobacterium chengjingii</name>
    <dbReference type="NCBI Taxonomy" id="2769067"/>
    <lineage>
        <taxon>Bacteria</taxon>
        <taxon>Bacillati</taxon>
        <taxon>Actinomycetota</taxon>
        <taxon>Actinomycetes</taxon>
        <taxon>Micrococcales</taxon>
        <taxon>Microbacteriaceae</taxon>
        <taxon>Paramicrobacterium</taxon>
    </lineage>
</organism>
<evidence type="ECO:0000256" key="3">
    <source>
        <dbReference type="ARBA" id="ARBA00022679"/>
    </source>
</evidence>
<evidence type="ECO:0000313" key="5">
    <source>
        <dbReference type="EMBL" id="QPZ39387.1"/>
    </source>
</evidence>
<gene>
    <name evidence="5" type="ORF">HCR76_04820</name>
</gene>